<dbReference type="OrthoDB" id="9793421at2"/>
<keyword evidence="11" id="KW-1185">Reference proteome</keyword>
<comment type="caution">
    <text evidence="10">The sequence shown here is derived from an EMBL/GenBank/DDBJ whole genome shotgun (WGS) entry which is preliminary data.</text>
</comment>
<keyword evidence="1 5" id="KW-0963">Cytoplasm</keyword>
<dbReference type="SUPFAM" id="SSF52172">
    <property type="entry name" value="CheY-like"/>
    <property type="match status" value="1"/>
</dbReference>
<feature type="active site" evidence="5 6">
    <location>
        <position position="319"/>
    </location>
</feature>
<dbReference type="PROSITE" id="PS50122">
    <property type="entry name" value="CHEB"/>
    <property type="match status" value="1"/>
</dbReference>
<evidence type="ECO:0000313" key="11">
    <source>
        <dbReference type="Proteomes" id="UP000231259"/>
    </source>
</evidence>
<dbReference type="PANTHER" id="PTHR42872">
    <property type="entry name" value="PROTEIN-GLUTAMATE METHYLESTERASE/PROTEIN-GLUTAMINE GLUTAMINASE"/>
    <property type="match status" value="1"/>
</dbReference>
<comment type="function">
    <text evidence="5">Involved in chemotaxis. Part of a chemotaxis signal transduction system that modulates chemotaxis in response to various stimuli. Catalyzes the demethylation of specific methylglutamate residues introduced into the chemoreceptors (methyl-accepting chemotaxis proteins or MCP) by CheR. Also mediates the irreversible deamidation of specific glutamine residues to glutamic acid.</text>
</comment>
<dbReference type="CDD" id="cd17541">
    <property type="entry name" value="REC_CheB-like"/>
    <property type="match status" value="1"/>
</dbReference>
<dbReference type="Gene3D" id="3.40.50.180">
    <property type="entry name" value="Methylesterase CheB, C-terminal domain"/>
    <property type="match status" value="1"/>
</dbReference>
<dbReference type="GO" id="GO:0008984">
    <property type="term" value="F:protein-glutamate methylesterase activity"/>
    <property type="evidence" value="ECO:0007669"/>
    <property type="project" value="UniProtKB-UniRule"/>
</dbReference>
<keyword evidence="2 5" id="KW-0145">Chemotaxis</keyword>
<feature type="active site" evidence="5 6">
    <location>
        <position position="197"/>
    </location>
</feature>
<accession>A0A2G8RDH7</accession>
<comment type="PTM">
    <text evidence="5">Phosphorylated by CheA. Phosphorylation of the N-terminal regulatory domain activates the methylesterase activity.</text>
</comment>
<evidence type="ECO:0000259" key="8">
    <source>
        <dbReference type="PROSITE" id="PS50110"/>
    </source>
</evidence>
<dbReference type="HAMAP" id="MF_00099">
    <property type="entry name" value="CheB_chemtxs"/>
    <property type="match status" value="1"/>
</dbReference>
<dbReference type="InterPro" id="IPR011006">
    <property type="entry name" value="CheY-like_superfamily"/>
</dbReference>
<comment type="subcellular location">
    <subcellularLocation>
        <location evidence="5">Cytoplasm</location>
    </subcellularLocation>
</comment>
<feature type="active site" evidence="5 6">
    <location>
        <position position="223"/>
    </location>
</feature>
<dbReference type="InterPro" id="IPR035909">
    <property type="entry name" value="CheB_C"/>
</dbReference>
<feature type="modified residue" description="4-aspartylphosphate" evidence="5 7">
    <location>
        <position position="67"/>
    </location>
</feature>
<dbReference type="InterPro" id="IPR000673">
    <property type="entry name" value="Sig_transdc_resp-reg_Me-estase"/>
</dbReference>
<evidence type="ECO:0000256" key="2">
    <source>
        <dbReference type="ARBA" id="ARBA00022500"/>
    </source>
</evidence>
<comment type="similarity">
    <text evidence="5">Belongs to the CheB family.</text>
</comment>
<dbReference type="NCBIfam" id="NF001965">
    <property type="entry name" value="PRK00742.1"/>
    <property type="match status" value="1"/>
</dbReference>
<comment type="catalytic activity">
    <reaction evidence="4 5">
        <text>[protein]-L-glutamate 5-O-methyl ester + H2O = L-glutamyl-[protein] + methanol + H(+)</text>
        <dbReference type="Rhea" id="RHEA:23236"/>
        <dbReference type="Rhea" id="RHEA-COMP:10208"/>
        <dbReference type="Rhea" id="RHEA-COMP:10311"/>
        <dbReference type="ChEBI" id="CHEBI:15377"/>
        <dbReference type="ChEBI" id="CHEBI:15378"/>
        <dbReference type="ChEBI" id="CHEBI:17790"/>
        <dbReference type="ChEBI" id="CHEBI:29973"/>
        <dbReference type="ChEBI" id="CHEBI:82795"/>
        <dbReference type="EC" id="3.1.1.61"/>
    </reaction>
</comment>
<dbReference type="InterPro" id="IPR001789">
    <property type="entry name" value="Sig_transdc_resp-reg_receiver"/>
</dbReference>
<dbReference type="PIRSF" id="PIRSF000876">
    <property type="entry name" value="RR_chemtxs_CheB"/>
    <property type="match status" value="1"/>
</dbReference>
<feature type="domain" description="CheB-type methylesterase" evidence="9">
    <location>
        <begin position="186"/>
        <end position="377"/>
    </location>
</feature>
<dbReference type="SUPFAM" id="SSF52738">
    <property type="entry name" value="Methylesterase CheB, C-terminal domain"/>
    <property type="match status" value="1"/>
</dbReference>
<dbReference type="EC" id="3.5.1.44" evidence="5"/>
<proteinExistence type="inferred from homology"/>
<organism evidence="10 11">
    <name type="scientific">Puniceibacterium antarcticum</name>
    <dbReference type="NCBI Taxonomy" id="1206336"/>
    <lineage>
        <taxon>Bacteria</taxon>
        <taxon>Pseudomonadati</taxon>
        <taxon>Pseudomonadota</taxon>
        <taxon>Alphaproteobacteria</taxon>
        <taxon>Rhodobacterales</taxon>
        <taxon>Paracoccaceae</taxon>
        <taxon>Puniceibacterium</taxon>
    </lineage>
</organism>
<dbReference type="InterPro" id="IPR008248">
    <property type="entry name" value="CheB-like"/>
</dbReference>
<dbReference type="GO" id="GO:0050568">
    <property type="term" value="F:protein-glutamine glutaminase activity"/>
    <property type="evidence" value="ECO:0007669"/>
    <property type="project" value="UniProtKB-UniRule"/>
</dbReference>
<sequence>MRLHTAPGANGSKPIRVMVVDDSSSVRMALSKIIHEDPELELIATAADPYIAAEKLRKDVPDVLILDIEMPRMDGLTFLRKIMAQRPIPVVICSSLTEEGSAMMMTALEAGAVEVIEKPRLDTANAVMESKMIICDALKAAAHASVQGRKLRSAPALTTVSPRQTADVILPGLSAHRVASARAKLPKTELVICIGASTGGTEALRDLLVTLPADCPPIVIVQHMPPKFTYAFAGRLNACSRLTVSEAVDGDVLTRGHVLLAPGGQHMMLRRRGRSYYVEVMDGPHVSRHRPSVDVLFRSAAQAAGPNAIGVILTGMGNDGAQGMKEMHEMGARNLAQDEASSVVFGMPKEAIASGGVDYIVPLDKMGPAILKAVAGTATA</sequence>
<dbReference type="GO" id="GO:0006935">
    <property type="term" value="P:chemotaxis"/>
    <property type="evidence" value="ECO:0007669"/>
    <property type="project" value="UniProtKB-UniRule"/>
</dbReference>
<evidence type="ECO:0000256" key="1">
    <source>
        <dbReference type="ARBA" id="ARBA00022490"/>
    </source>
</evidence>
<evidence type="ECO:0000256" key="3">
    <source>
        <dbReference type="ARBA" id="ARBA00022801"/>
    </source>
</evidence>
<dbReference type="PANTHER" id="PTHR42872:SF6">
    <property type="entry name" value="PROTEIN-GLUTAMATE METHYLESTERASE_PROTEIN-GLUTAMINE GLUTAMINASE"/>
    <property type="match status" value="1"/>
</dbReference>
<dbReference type="RefSeq" id="WP_099911396.1">
    <property type="nucleotide sequence ID" value="NZ_AWWI01000096.1"/>
</dbReference>
<protein>
    <recommendedName>
        <fullName evidence="5">Protein-glutamate methylesterase/protein-glutamine glutaminase</fullName>
        <ecNumber evidence="5">3.1.1.61</ecNumber>
        <ecNumber evidence="5">3.5.1.44</ecNumber>
    </recommendedName>
</protein>
<keyword evidence="5 7" id="KW-0597">Phosphoprotein</keyword>
<dbReference type="EMBL" id="AWWI01000096">
    <property type="protein sequence ID" value="PIL19580.1"/>
    <property type="molecule type" value="Genomic_DNA"/>
</dbReference>
<dbReference type="Pfam" id="PF00072">
    <property type="entry name" value="Response_reg"/>
    <property type="match status" value="1"/>
</dbReference>
<evidence type="ECO:0000313" key="10">
    <source>
        <dbReference type="EMBL" id="PIL19580.1"/>
    </source>
</evidence>
<comment type="catalytic activity">
    <reaction evidence="5">
        <text>L-glutaminyl-[protein] + H2O = L-glutamyl-[protein] + NH4(+)</text>
        <dbReference type="Rhea" id="RHEA:16441"/>
        <dbReference type="Rhea" id="RHEA-COMP:10207"/>
        <dbReference type="Rhea" id="RHEA-COMP:10208"/>
        <dbReference type="ChEBI" id="CHEBI:15377"/>
        <dbReference type="ChEBI" id="CHEBI:28938"/>
        <dbReference type="ChEBI" id="CHEBI:29973"/>
        <dbReference type="ChEBI" id="CHEBI:30011"/>
        <dbReference type="EC" id="3.5.1.44"/>
    </reaction>
</comment>
<dbReference type="SMART" id="SM00448">
    <property type="entry name" value="REC"/>
    <property type="match status" value="1"/>
</dbReference>
<dbReference type="PROSITE" id="PS50110">
    <property type="entry name" value="RESPONSE_REGULATORY"/>
    <property type="match status" value="1"/>
</dbReference>
<dbReference type="CDD" id="cd16432">
    <property type="entry name" value="CheB_Rec"/>
    <property type="match status" value="1"/>
</dbReference>
<reference evidence="10 11" key="1">
    <citation type="submission" date="2013-09" db="EMBL/GenBank/DDBJ databases">
        <title>Genome sequencing of Phaeobacter antarcticus sp. nov. SM1211.</title>
        <authorList>
            <person name="Zhang X.-Y."/>
            <person name="Liu C."/>
            <person name="Chen X.-L."/>
            <person name="Xie B.-B."/>
            <person name="Qin Q.-L."/>
            <person name="Rong J.-C."/>
            <person name="Zhang Y.-Z."/>
        </authorList>
    </citation>
    <scope>NUCLEOTIDE SEQUENCE [LARGE SCALE GENOMIC DNA]</scope>
    <source>
        <strain evidence="10 11">SM1211</strain>
    </source>
</reference>
<comment type="domain">
    <text evidence="5">Contains a C-terminal catalytic domain, and an N-terminal region which modulates catalytic activity.</text>
</comment>
<evidence type="ECO:0000256" key="4">
    <source>
        <dbReference type="ARBA" id="ARBA00048267"/>
    </source>
</evidence>
<gene>
    <name evidence="5" type="primary">cheB</name>
    <name evidence="10" type="ORF">P775_13735</name>
</gene>
<dbReference type="Gene3D" id="3.40.50.2300">
    <property type="match status" value="1"/>
</dbReference>
<dbReference type="AlphaFoldDB" id="A0A2G8RDH7"/>
<dbReference type="GO" id="GO:0000156">
    <property type="term" value="F:phosphorelay response regulator activity"/>
    <property type="evidence" value="ECO:0007669"/>
    <property type="project" value="InterPro"/>
</dbReference>
<name>A0A2G8RDH7_9RHOB</name>
<keyword evidence="3 5" id="KW-0378">Hydrolase</keyword>
<dbReference type="NCBIfam" id="NF009206">
    <property type="entry name" value="PRK12555.1"/>
    <property type="match status" value="1"/>
</dbReference>
<evidence type="ECO:0000259" key="9">
    <source>
        <dbReference type="PROSITE" id="PS50122"/>
    </source>
</evidence>
<dbReference type="EC" id="3.1.1.61" evidence="5"/>
<evidence type="ECO:0000256" key="7">
    <source>
        <dbReference type="PROSITE-ProRule" id="PRU00169"/>
    </source>
</evidence>
<dbReference type="Pfam" id="PF01339">
    <property type="entry name" value="CheB_methylest"/>
    <property type="match status" value="1"/>
</dbReference>
<evidence type="ECO:0000256" key="5">
    <source>
        <dbReference type="HAMAP-Rule" id="MF_00099"/>
    </source>
</evidence>
<dbReference type="Proteomes" id="UP000231259">
    <property type="component" value="Unassembled WGS sequence"/>
</dbReference>
<feature type="domain" description="Response regulatory" evidence="8">
    <location>
        <begin position="16"/>
        <end position="133"/>
    </location>
</feature>
<dbReference type="GO" id="GO:0005737">
    <property type="term" value="C:cytoplasm"/>
    <property type="evidence" value="ECO:0007669"/>
    <property type="project" value="UniProtKB-SubCell"/>
</dbReference>
<evidence type="ECO:0000256" key="6">
    <source>
        <dbReference type="PROSITE-ProRule" id="PRU00050"/>
    </source>
</evidence>